<dbReference type="AlphaFoldDB" id="A0A2G8JGF6"/>
<name>A0A2G8JGF6_STIJA</name>
<evidence type="ECO:0000313" key="4">
    <source>
        <dbReference type="Proteomes" id="UP000230750"/>
    </source>
</evidence>
<feature type="compositionally biased region" description="Basic and acidic residues" evidence="1">
    <location>
        <begin position="362"/>
        <end position="375"/>
    </location>
</feature>
<dbReference type="EMBL" id="MRZV01002070">
    <property type="protein sequence ID" value="PIK34823.1"/>
    <property type="molecule type" value="Genomic_DNA"/>
</dbReference>
<organism evidence="3 4">
    <name type="scientific">Stichopus japonicus</name>
    <name type="common">Sea cucumber</name>
    <dbReference type="NCBI Taxonomy" id="307972"/>
    <lineage>
        <taxon>Eukaryota</taxon>
        <taxon>Metazoa</taxon>
        <taxon>Echinodermata</taxon>
        <taxon>Eleutherozoa</taxon>
        <taxon>Echinozoa</taxon>
        <taxon>Holothuroidea</taxon>
        <taxon>Aspidochirotacea</taxon>
        <taxon>Aspidochirotida</taxon>
        <taxon>Stichopodidae</taxon>
        <taxon>Apostichopus</taxon>
    </lineage>
</organism>
<keyword evidence="4" id="KW-1185">Reference proteome</keyword>
<feature type="compositionally biased region" description="Polar residues" evidence="1">
    <location>
        <begin position="243"/>
        <end position="254"/>
    </location>
</feature>
<proteinExistence type="predicted"/>
<feature type="compositionally biased region" description="Low complexity" evidence="1">
    <location>
        <begin position="271"/>
        <end position="286"/>
    </location>
</feature>
<sequence>MTTAWDKIAKKGRQKSKRFLSEQVDGLRRNLTDIVLGQSETRVAHIQTDCTSDDATTSFRGREARDSLETTHSKRFYNSLRQCDSKGTHLSKEQQVEKQIENRLRDSAGKDQLTKVSSTDRKGRVKRRPRNAHSEEGVGQRGEFLKELNINRDNNRSSYPPLVAANNSNEAPIQCPDTKVQTAVSYEVQKDQELQRQRLLSRDCSIRMEYSTRLKTSVKPSTKREVSSSSNGERKESFERIRSYSTGGRMTGKQSTKKQTDVIIRKPPKAPSWQSLLSPSPSSTHSSSEKKKHLNKTESIPKSIGLTQLKPDDTVTPRPPKPPSWQTLTIPSQTDGTNWRSNSPLNSNHLSKQSQSTQCGGENERQPSEPTREEDSVSDISAQSGSPDQRRQRKINIKRTRSRFIDSKEVPKQQTVVRLSQAKPLEYNLRETEFDNMIYLRENAERCKRWLQSLEYQDHRKNSEYLDDRGQFMNYEESFREKYNFIGSPYPSSVYHMEHYDE</sequence>
<gene>
    <name evidence="3" type="ORF">BSL78_28354</name>
    <name evidence="2" type="ORF">BSL78_29085</name>
</gene>
<protein>
    <submittedName>
        <fullName evidence="3">Uncharacterized protein</fullName>
    </submittedName>
</protein>
<feature type="compositionally biased region" description="Basic and acidic residues" evidence="1">
    <location>
        <begin position="132"/>
        <end position="141"/>
    </location>
</feature>
<accession>A0A2G8JGF6</accession>
<feature type="compositionally biased region" description="Polar residues" evidence="1">
    <location>
        <begin position="378"/>
        <end position="387"/>
    </location>
</feature>
<feature type="compositionally biased region" description="Polar residues" evidence="1">
    <location>
        <begin position="324"/>
        <end position="360"/>
    </location>
</feature>
<evidence type="ECO:0000256" key="1">
    <source>
        <dbReference type="SAM" id="MobiDB-lite"/>
    </source>
</evidence>
<dbReference type="OrthoDB" id="10072391at2759"/>
<feature type="compositionally biased region" description="Basic and acidic residues" evidence="1">
    <location>
        <begin position="222"/>
        <end position="242"/>
    </location>
</feature>
<evidence type="ECO:0000313" key="2">
    <source>
        <dbReference type="EMBL" id="PIK34098.1"/>
    </source>
</evidence>
<feature type="compositionally biased region" description="Basic and acidic residues" evidence="1">
    <location>
        <begin position="104"/>
        <end position="122"/>
    </location>
</feature>
<feature type="region of interest" description="Disordered" evidence="1">
    <location>
        <begin position="104"/>
        <end position="141"/>
    </location>
</feature>
<evidence type="ECO:0000313" key="3">
    <source>
        <dbReference type="EMBL" id="PIK34823.1"/>
    </source>
</evidence>
<reference evidence="3 4" key="1">
    <citation type="journal article" date="2017" name="PLoS Biol.">
        <title>The sea cucumber genome provides insights into morphological evolution and visceral regeneration.</title>
        <authorList>
            <person name="Zhang X."/>
            <person name="Sun L."/>
            <person name="Yuan J."/>
            <person name="Sun Y."/>
            <person name="Gao Y."/>
            <person name="Zhang L."/>
            <person name="Li S."/>
            <person name="Dai H."/>
            <person name="Hamel J.F."/>
            <person name="Liu C."/>
            <person name="Yu Y."/>
            <person name="Liu S."/>
            <person name="Lin W."/>
            <person name="Guo K."/>
            <person name="Jin S."/>
            <person name="Xu P."/>
            <person name="Storey K.B."/>
            <person name="Huan P."/>
            <person name="Zhang T."/>
            <person name="Zhou Y."/>
            <person name="Zhang J."/>
            <person name="Lin C."/>
            <person name="Li X."/>
            <person name="Xing L."/>
            <person name="Huo D."/>
            <person name="Sun M."/>
            <person name="Wang L."/>
            <person name="Mercier A."/>
            <person name="Li F."/>
            <person name="Yang H."/>
            <person name="Xiang J."/>
        </authorList>
    </citation>
    <scope>NUCLEOTIDE SEQUENCE [LARGE SCALE GENOMIC DNA]</scope>
    <source>
        <strain evidence="3">Shaxun</strain>
        <tissue evidence="3">Muscle</tissue>
    </source>
</reference>
<dbReference type="Proteomes" id="UP000230750">
    <property type="component" value="Unassembled WGS sequence"/>
</dbReference>
<feature type="region of interest" description="Disordered" evidence="1">
    <location>
        <begin position="214"/>
        <end position="393"/>
    </location>
</feature>
<dbReference type="EMBL" id="MRZV01002289">
    <property type="protein sequence ID" value="PIK34098.1"/>
    <property type="molecule type" value="Genomic_DNA"/>
</dbReference>
<comment type="caution">
    <text evidence="3">The sequence shown here is derived from an EMBL/GenBank/DDBJ whole genome shotgun (WGS) entry which is preliminary data.</text>
</comment>